<feature type="domain" description="Rhamnogalacturonan lyase" evidence="1">
    <location>
        <begin position="17"/>
        <end position="173"/>
    </location>
</feature>
<keyword evidence="3" id="KW-1185">Reference proteome</keyword>
<dbReference type="Proteomes" id="UP001595699">
    <property type="component" value="Unassembled WGS sequence"/>
</dbReference>
<reference evidence="3" key="1">
    <citation type="journal article" date="2019" name="Int. J. Syst. Evol. Microbiol.">
        <title>The Global Catalogue of Microorganisms (GCM) 10K type strain sequencing project: providing services to taxonomists for standard genome sequencing and annotation.</title>
        <authorList>
            <consortium name="The Broad Institute Genomics Platform"/>
            <consortium name="The Broad Institute Genome Sequencing Center for Infectious Disease"/>
            <person name="Wu L."/>
            <person name="Ma J."/>
        </authorList>
    </citation>
    <scope>NUCLEOTIDE SEQUENCE [LARGE SCALE GENOMIC DNA]</scope>
    <source>
        <strain evidence="3">CGMCC 4.7241</strain>
    </source>
</reference>
<dbReference type="InterPro" id="IPR008979">
    <property type="entry name" value="Galactose-bd-like_sf"/>
</dbReference>
<gene>
    <name evidence="2" type="ORF">ACFOUW_13745</name>
</gene>
<accession>A0ABV7Y9A2</accession>
<dbReference type="GO" id="GO:0016829">
    <property type="term" value="F:lyase activity"/>
    <property type="evidence" value="ECO:0007669"/>
    <property type="project" value="UniProtKB-KW"/>
</dbReference>
<evidence type="ECO:0000313" key="3">
    <source>
        <dbReference type="Proteomes" id="UP001595699"/>
    </source>
</evidence>
<dbReference type="Pfam" id="PF14683">
    <property type="entry name" value="CBM-like"/>
    <property type="match status" value="1"/>
</dbReference>
<name>A0ABV7Y9A2_9ACTN</name>
<evidence type="ECO:0000313" key="2">
    <source>
        <dbReference type="EMBL" id="MFC3761900.1"/>
    </source>
</evidence>
<comment type="caution">
    <text evidence="2">The sequence shown here is derived from an EMBL/GenBank/DDBJ whole genome shotgun (WGS) entry which is preliminary data.</text>
</comment>
<dbReference type="InterPro" id="IPR029411">
    <property type="entry name" value="RG-lyase_III"/>
</dbReference>
<dbReference type="SUPFAM" id="SSF49785">
    <property type="entry name" value="Galactose-binding domain-like"/>
    <property type="match status" value="1"/>
</dbReference>
<dbReference type="EMBL" id="JBHRZH010000011">
    <property type="protein sequence ID" value="MFC3761900.1"/>
    <property type="molecule type" value="Genomic_DNA"/>
</dbReference>
<proteinExistence type="predicted"/>
<keyword evidence="2" id="KW-0456">Lyase</keyword>
<organism evidence="2 3">
    <name type="scientific">Tenggerimyces flavus</name>
    <dbReference type="NCBI Taxonomy" id="1708749"/>
    <lineage>
        <taxon>Bacteria</taxon>
        <taxon>Bacillati</taxon>
        <taxon>Actinomycetota</taxon>
        <taxon>Actinomycetes</taxon>
        <taxon>Propionibacteriales</taxon>
        <taxon>Nocardioidaceae</taxon>
        <taxon>Tenggerimyces</taxon>
    </lineage>
</organism>
<dbReference type="Gene3D" id="2.60.120.260">
    <property type="entry name" value="Galactose-binding domain-like"/>
    <property type="match status" value="1"/>
</dbReference>
<sequence>MRSVAVIAVPTGELAMVGTPDWTDHEFALAPGGYAEYPTRFPNDVTFTIGDDPAQSWSYIHPGPDDSWAGGRAHTYTLNVDLPTVRDLRLVVFLLDTHATAPGTVVVKLNGGTATTVALPAGGSAGHASGSAVDSGDIPSQFTVALPAAQLVAGRNTITLDKATGSWLVYDAVGIYPA</sequence>
<dbReference type="RefSeq" id="WP_205121389.1">
    <property type="nucleotide sequence ID" value="NZ_JAFBCM010000001.1"/>
</dbReference>
<evidence type="ECO:0000259" key="1">
    <source>
        <dbReference type="Pfam" id="PF14683"/>
    </source>
</evidence>
<protein>
    <submittedName>
        <fullName evidence="2">Polysaccharide lyase family protein</fullName>
    </submittedName>
</protein>